<organism evidence="3 5">
    <name type="scientific">Dracunculus medinensis</name>
    <name type="common">Guinea worm</name>
    <dbReference type="NCBI Taxonomy" id="318479"/>
    <lineage>
        <taxon>Eukaryota</taxon>
        <taxon>Metazoa</taxon>
        <taxon>Ecdysozoa</taxon>
        <taxon>Nematoda</taxon>
        <taxon>Chromadorea</taxon>
        <taxon>Rhabditida</taxon>
        <taxon>Spirurina</taxon>
        <taxon>Dracunculoidea</taxon>
        <taxon>Dracunculidae</taxon>
        <taxon>Dracunculus</taxon>
    </lineage>
</organism>
<dbReference type="Proteomes" id="UP000274756">
    <property type="component" value="Unassembled WGS sequence"/>
</dbReference>
<keyword evidence="1" id="KW-0472">Membrane</keyword>
<evidence type="ECO:0000313" key="4">
    <source>
        <dbReference type="Proteomes" id="UP000274756"/>
    </source>
</evidence>
<evidence type="ECO:0000313" key="2">
    <source>
        <dbReference type="EMBL" id="VDN50884.1"/>
    </source>
</evidence>
<keyword evidence="1" id="KW-1133">Transmembrane helix</keyword>
<dbReference type="EMBL" id="UYYG01000009">
    <property type="protein sequence ID" value="VDN50884.1"/>
    <property type="molecule type" value="Genomic_DNA"/>
</dbReference>
<evidence type="ECO:0000313" key="5">
    <source>
        <dbReference type="WBParaSite" id="DME_0000591801-mRNA-1"/>
    </source>
</evidence>
<evidence type="ECO:0000313" key="3">
    <source>
        <dbReference type="Proteomes" id="UP000038040"/>
    </source>
</evidence>
<reference evidence="5" key="1">
    <citation type="submission" date="2017-02" db="UniProtKB">
        <authorList>
            <consortium name="WormBaseParasite"/>
        </authorList>
    </citation>
    <scope>IDENTIFICATION</scope>
</reference>
<gene>
    <name evidence="2" type="ORF">DME_LOCUS857</name>
</gene>
<name>A0A0N4UEU3_DRAME</name>
<feature type="transmembrane region" description="Helical" evidence="1">
    <location>
        <begin position="20"/>
        <end position="42"/>
    </location>
</feature>
<accession>A0A0N4UEU3</accession>
<keyword evidence="1" id="KW-0812">Transmembrane</keyword>
<dbReference type="WBParaSite" id="DME_0000591801-mRNA-1">
    <property type="protein sequence ID" value="DME_0000591801-mRNA-1"/>
    <property type="gene ID" value="DME_0000591801"/>
</dbReference>
<reference evidence="2 4" key="2">
    <citation type="submission" date="2018-11" db="EMBL/GenBank/DDBJ databases">
        <authorList>
            <consortium name="Pathogen Informatics"/>
        </authorList>
    </citation>
    <scope>NUCLEOTIDE SEQUENCE [LARGE SCALE GENOMIC DNA]</scope>
</reference>
<keyword evidence="4" id="KW-1185">Reference proteome</keyword>
<sequence length="126" mass="14616">MLPSYMTAQVCIAFISSAILYRGTIILLPNISCICVLLWYFWHFSVSSISLRQPHLILYQYDDFDATLDEMEAFPTAETCRFAYSAHWPDVVNSKCKRSVERDKHYPIVSHYNKVKQANLKCNQNA</sequence>
<proteinExistence type="predicted"/>
<dbReference type="AlphaFoldDB" id="A0A0N4UEU3"/>
<protein>
    <submittedName>
        <fullName evidence="5">Transmembrane protein</fullName>
    </submittedName>
</protein>
<evidence type="ECO:0000256" key="1">
    <source>
        <dbReference type="SAM" id="Phobius"/>
    </source>
</evidence>
<dbReference type="Proteomes" id="UP000038040">
    <property type="component" value="Unplaced"/>
</dbReference>